<sequence length="627" mass="69753">MDKMLMLLVVPLLAALLSTLLNKYHKVVWTLFVVVSGYISYTLFTMFGNWDLVWSTKLNFELFNSNITLAFANNPLGWFFAFFASAITLLISLFSLAYNDEKHNSKITPIWFMLIFANLGIFFAKDWLLFFMMWEVMGWTSYFIVAHGKKISAKAARFYLSLSLVGTSSLLLGIMLIAQKTKTFDIQTSIKAMIDLFSTNHSMALFYLGLFGITFFIKSAVFPFYMWPSKAYAEAPDDFTPFLSAVMSKYGVYGIALFILPILQKANIPALGRINGPAYLLAWMGAITAVLATILAIFQTDMKKLFAYSSVSNIGYIVMGLSTMSIAGVQGALFHSVNHMVFKTAIFLSLAAVIYRTGERDMHKVGGLVYRMPLTFMTYLLAIIAAAGIPPLNGFPSKWLIVQALISKRMLFVVIAMIFASTGAFMYLFRCLASVFLGQLPDHLKDVKEAPVFMAIPMVILMILMLAIGVIPGIVLKPLNTVLAALGYKVSVASWTTLHSSLSNSDVNITVLFGIFVAGFVVSAILYIISGKQTKVAQEDNYTAGEEPLDWGTTPDRFNFSYGFYQPFKEIFNPLLDKISFDRWMSAFGRNVERVSCALSSLYTKGEGAVLMFCIGVVLFIVGGWLV</sequence>
<feature type="transmembrane region" description="Helical" evidence="8">
    <location>
        <begin position="340"/>
        <end position="356"/>
    </location>
</feature>
<dbReference type="InterPro" id="IPR001750">
    <property type="entry name" value="ND/Mrp_TM"/>
</dbReference>
<dbReference type="Proteomes" id="UP000075531">
    <property type="component" value="Unassembled WGS sequence"/>
</dbReference>
<feature type="transmembrane region" description="Helical" evidence="8">
    <location>
        <begin position="75"/>
        <end position="98"/>
    </location>
</feature>
<evidence type="ECO:0000259" key="9">
    <source>
        <dbReference type="Pfam" id="PF00361"/>
    </source>
</evidence>
<feature type="domain" description="NADH:quinone oxidoreductase/Mrp antiporter transmembrane" evidence="9">
    <location>
        <begin position="124"/>
        <end position="421"/>
    </location>
</feature>
<feature type="transmembrane region" description="Helical" evidence="8">
    <location>
        <begin position="31"/>
        <end position="54"/>
    </location>
</feature>
<dbReference type="EC" id="1.-.-.-" evidence="10"/>
<dbReference type="PANTHER" id="PTHR42682">
    <property type="entry name" value="HYDROGENASE-4 COMPONENT F"/>
    <property type="match status" value="1"/>
</dbReference>
<dbReference type="EMBL" id="LTBA01000004">
    <property type="protein sequence ID" value="KYH35287.1"/>
    <property type="molecule type" value="Genomic_DNA"/>
</dbReference>
<feature type="transmembrane region" description="Helical" evidence="8">
    <location>
        <begin position="280"/>
        <end position="298"/>
    </location>
</feature>
<evidence type="ECO:0000256" key="7">
    <source>
        <dbReference type="RuleBase" id="RU000320"/>
    </source>
</evidence>
<dbReference type="GO" id="GO:0016491">
    <property type="term" value="F:oxidoreductase activity"/>
    <property type="evidence" value="ECO:0007669"/>
    <property type="project" value="UniProtKB-KW"/>
</dbReference>
<keyword evidence="4 8" id="KW-1133">Transmembrane helix</keyword>
<dbReference type="GO" id="GO:0005886">
    <property type="term" value="C:plasma membrane"/>
    <property type="evidence" value="ECO:0007669"/>
    <property type="project" value="UniProtKB-SubCell"/>
</dbReference>
<dbReference type="Pfam" id="PF00361">
    <property type="entry name" value="Proton_antipo_M"/>
    <property type="match status" value="1"/>
</dbReference>
<keyword evidence="5 10" id="KW-0560">Oxidoreductase</keyword>
<reference evidence="10 11" key="1">
    <citation type="submission" date="2016-02" db="EMBL/GenBank/DDBJ databases">
        <title>Genome sequence of Clostridium tepidiprofundi DSM 19306.</title>
        <authorList>
            <person name="Poehlein A."/>
            <person name="Daniel R."/>
        </authorList>
    </citation>
    <scope>NUCLEOTIDE SEQUENCE [LARGE SCALE GENOMIC DNA]</scope>
    <source>
        <strain evidence="10 11">DSM 19306</strain>
    </source>
</reference>
<evidence type="ECO:0000256" key="4">
    <source>
        <dbReference type="ARBA" id="ARBA00022989"/>
    </source>
</evidence>
<feature type="transmembrane region" description="Helical" evidence="8">
    <location>
        <begin position="158"/>
        <end position="178"/>
    </location>
</feature>
<evidence type="ECO:0000256" key="5">
    <source>
        <dbReference type="ARBA" id="ARBA00023002"/>
    </source>
</evidence>
<proteinExistence type="predicted"/>
<keyword evidence="3 7" id="KW-0812">Transmembrane</keyword>
<feature type="transmembrane region" description="Helical" evidence="8">
    <location>
        <begin position="450"/>
        <end position="475"/>
    </location>
</feature>
<dbReference type="AlphaFoldDB" id="A0A151B6L4"/>
<evidence type="ECO:0000256" key="2">
    <source>
        <dbReference type="ARBA" id="ARBA00022475"/>
    </source>
</evidence>
<evidence type="ECO:0000256" key="1">
    <source>
        <dbReference type="ARBA" id="ARBA00004651"/>
    </source>
</evidence>
<evidence type="ECO:0000313" key="11">
    <source>
        <dbReference type="Proteomes" id="UP000075531"/>
    </source>
</evidence>
<feature type="transmembrane region" description="Helical" evidence="8">
    <location>
        <begin position="609"/>
        <end position="626"/>
    </location>
</feature>
<gene>
    <name evidence="10" type="primary">hyfB_2</name>
    <name evidence="10" type="ORF">CLTEP_06910</name>
</gene>
<organism evidence="10 11">
    <name type="scientific">Clostridium tepidiprofundi DSM 19306</name>
    <dbReference type="NCBI Taxonomy" id="1121338"/>
    <lineage>
        <taxon>Bacteria</taxon>
        <taxon>Bacillati</taxon>
        <taxon>Bacillota</taxon>
        <taxon>Clostridia</taxon>
        <taxon>Eubacteriales</taxon>
        <taxon>Clostridiaceae</taxon>
        <taxon>Clostridium</taxon>
    </lineage>
</organism>
<evidence type="ECO:0000256" key="6">
    <source>
        <dbReference type="ARBA" id="ARBA00023136"/>
    </source>
</evidence>
<dbReference type="GO" id="GO:0008137">
    <property type="term" value="F:NADH dehydrogenase (ubiquinone) activity"/>
    <property type="evidence" value="ECO:0007669"/>
    <property type="project" value="InterPro"/>
</dbReference>
<dbReference type="STRING" id="1121338.CLTEP_06910"/>
<name>A0A151B6L4_9CLOT</name>
<evidence type="ECO:0000256" key="8">
    <source>
        <dbReference type="SAM" id="Phobius"/>
    </source>
</evidence>
<dbReference type="RefSeq" id="WP_242863857.1">
    <property type="nucleotide sequence ID" value="NZ_LTBA01000004.1"/>
</dbReference>
<feature type="transmembrane region" description="Helical" evidence="8">
    <location>
        <begin position="204"/>
        <end position="227"/>
    </location>
</feature>
<evidence type="ECO:0000256" key="3">
    <source>
        <dbReference type="ARBA" id="ARBA00022692"/>
    </source>
</evidence>
<feature type="transmembrane region" description="Helical" evidence="8">
    <location>
        <begin position="368"/>
        <end position="389"/>
    </location>
</feature>
<feature type="transmembrane region" description="Helical" evidence="8">
    <location>
        <begin position="239"/>
        <end position="260"/>
    </location>
</feature>
<dbReference type="InterPro" id="IPR052175">
    <property type="entry name" value="ComplexI-like_HydComp"/>
</dbReference>
<comment type="subcellular location">
    <subcellularLocation>
        <location evidence="1">Cell membrane</location>
        <topology evidence="1">Multi-pass membrane protein</topology>
    </subcellularLocation>
    <subcellularLocation>
        <location evidence="7">Membrane</location>
        <topology evidence="7">Multi-pass membrane protein</topology>
    </subcellularLocation>
</comment>
<accession>A0A151B6L4</accession>
<keyword evidence="11" id="KW-1185">Reference proteome</keyword>
<feature type="transmembrane region" description="Helical" evidence="8">
    <location>
        <begin position="509"/>
        <end position="529"/>
    </location>
</feature>
<feature type="transmembrane region" description="Helical" evidence="8">
    <location>
        <begin position="409"/>
        <end position="429"/>
    </location>
</feature>
<evidence type="ECO:0000313" key="10">
    <source>
        <dbReference type="EMBL" id="KYH35287.1"/>
    </source>
</evidence>
<comment type="caution">
    <text evidence="10">The sequence shown here is derived from an EMBL/GenBank/DDBJ whole genome shotgun (WGS) entry which is preliminary data.</text>
</comment>
<keyword evidence="6 8" id="KW-0472">Membrane</keyword>
<feature type="transmembrane region" description="Helical" evidence="8">
    <location>
        <begin position="305"/>
        <end position="328"/>
    </location>
</feature>
<dbReference type="PATRIC" id="fig|1121338.3.peg.701"/>
<protein>
    <submittedName>
        <fullName evidence="10">Hydrogenase-4 component B</fullName>
        <ecNumber evidence="10">1.-.-.-</ecNumber>
    </submittedName>
</protein>
<feature type="transmembrane region" description="Helical" evidence="8">
    <location>
        <begin position="110"/>
        <end position="137"/>
    </location>
</feature>
<dbReference type="InterPro" id="IPR003918">
    <property type="entry name" value="NADH_UbQ_OxRdtase"/>
</dbReference>
<dbReference type="GO" id="GO:0042773">
    <property type="term" value="P:ATP synthesis coupled electron transport"/>
    <property type="evidence" value="ECO:0007669"/>
    <property type="project" value="InterPro"/>
</dbReference>
<dbReference type="PRINTS" id="PR01437">
    <property type="entry name" value="NUOXDRDTASE4"/>
</dbReference>
<keyword evidence="2" id="KW-1003">Cell membrane</keyword>
<dbReference type="PANTHER" id="PTHR42682:SF3">
    <property type="entry name" value="FORMATE HYDROGENLYASE SUBUNIT 3-RELATED"/>
    <property type="match status" value="1"/>
</dbReference>